<dbReference type="RefSeq" id="WP_169283078.1">
    <property type="nucleotide sequence ID" value="NZ_CP051680.1"/>
</dbReference>
<feature type="transmembrane region" description="Helical" evidence="1">
    <location>
        <begin position="55"/>
        <end position="76"/>
    </location>
</feature>
<keyword evidence="1" id="KW-1133">Transmembrane helix</keyword>
<evidence type="ECO:0000256" key="1">
    <source>
        <dbReference type="SAM" id="Phobius"/>
    </source>
</evidence>
<dbReference type="EMBL" id="CP051680">
    <property type="protein sequence ID" value="QJD86832.1"/>
    <property type="molecule type" value="Genomic_DNA"/>
</dbReference>
<evidence type="ECO:0000313" key="3">
    <source>
        <dbReference type="Proteomes" id="UP000502248"/>
    </source>
</evidence>
<keyword evidence="1" id="KW-0812">Transmembrane</keyword>
<reference evidence="2 3" key="1">
    <citation type="submission" date="2020-04" db="EMBL/GenBank/DDBJ databases">
        <title>Genome sequencing of novel species.</title>
        <authorList>
            <person name="Heo J."/>
            <person name="Kim S.-J."/>
            <person name="Kim J.-S."/>
            <person name="Hong S.-B."/>
            <person name="Kwon S.-W."/>
        </authorList>
    </citation>
    <scope>NUCLEOTIDE SEQUENCE [LARGE SCALE GENOMIC DNA]</scope>
    <source>
        <strain evidence="2 3">MFER-1</strain>
    </source>
</reference>
<dbReference type="Pfam" id="PF13347">
    <property type="entry name" value="MFS_2"/>
    <property type="match status" value="1"/>
</dbReference>
<sequence length="126" mass="13888">MAKLPRKIKVIYSLGQLGWSILAGIIGTWLIYFYLPPEGSGIKVAIPQGGVFMGVTIIGIIMGFATLINAMTDLWVANLSDSSRHRLGRRTPFMRRSALPSAILLIAIRSSTILRCSPDRRKIMSD</sequence>
<protein>
    <submittedName>
        <fullName evidence="2">MFS transporter</fullName>
    </submittedName>
</protein>
<dbReference type="AlphaFoldDB" id="A0A7Z2VPE4"/>
<proteinExistence type="predicted"/>
<accession>A0A7Z2VPE4</accession>
<dbReference type="Proteomes" id="UP000502248">
    <property type="component" value="Chromosome"/>
</dbReference>
<dbReference type="KEGG" id="cheb:HH215_29100"/>
<keyword evidence="3" id="KW-1185">Reference proteome</keyword>
<name>A0A7Z2VPE4_9BACL</name>
<feature type="transmembrane region" description="Helical" evidence="1">
    <location>
        <begin position="12"/>
        <end position="35"/>
    </location>
</feature>
<organism evidence="2 3">
    <name type="scientific">Cohnella herbarum</name>
    <dbReference type="NCBI Taxonomy" id="2728023"/>
    <lineage>
        <taxon>Bacteria</taxon>
        <taxon>Bacillati</taxon>
        <taxon>Bacillota</taxon>
        <taxon>Bacilli</taxon>
        <taxon>Bacillales</taxon>
        <taxon>Paenibacillaceae</taxon>
        <taxon>Cohnella</taxon>
    </lineage>
</organism>
<gene>
    <name evidence="2" type="ORF">HH215_29100</name>
</gene>
<keyword evidence="1" id="KW-0472">Membrane</keyword>
<evidence type="ECO:0000313" key="2">
    <source>
        <dbReference type="EMBL" id="QJD86832.1"/>
    </source>
</evidence>